<dbReference type="Pfam" id="PF01471">
    <property type="entry name" value="PG_binding_1"/>
    <property type="match status" value="1"/>
</dbReference>
<dbReference type="InterPro" id="IPR036365">
    <property type="entry name" value="PGBD-like_sf"/>
</dbReference>
<reference evidence="3 4" key="1">
    <citation type="journal article" date="2015" name="Nature">
        <title>rRNA introns, odd ribosomes, and small enigmatic genomes across a large radiation of phyla.</title>
        <authorList>
            <person name="Brown C.T."/>
            <person name="Hug L.A."/>
            <person name="Thomas B.C."/>
            <person name="Sharon I."/>
            <person name="Castelle C.J."/>
            <person name="Singh A."/>
            <person name="Wilkins M.J."/>
            <person name="Williams K.H."/>
            <person name="Banfield J.F."/>
        </authorList>
    </citation>
    <scope>NUCLEOTIDE SEQUENCE [LARGE SCALE GENOMIC DNA]</scope>
</reference>
<feature type="domain" description="Peptidoglycan binding-like" evidence="2">
    <location>
        <begin position="57"/>
        <end position="94"/>
    </location>
</feature>
<dbReference type="InterPro" id="IPR002477">
    <property type="entry name" value="Peptidoglycan-bd-like"/>
</dbReference>
<feature type="signal peptide" evidence="1">
    <location>
        <begin position="1"/>
        <end position="25"/>
    </location>
</feature>
<dbReference type="SUPFAM" id="SSF47090">
    <property type="entry name" value="PGBD-like"/>
    <property type="match status" value="1"/>
</dbReference>
<dbReference type="Proteomes" id="UP000034879">
    <property type="component" value="Unassembled WGS sequence"/>
</dbReference>
<dbReference type="EMBL" id="LCOJ01000031">
    <property type="protein sequence ID" value="KKU74592.1"/>
    <property type="molecule type" value="Genomic_DNA"/>
</dbReference>
<name>A0A0G1SYQ8_9BACT</name>
<evidence type="ECO:0000313" key="4">
    <source>
        <dbReference type="Proteomes" id="UP000034879"/>
    </source>
</evidence>
<feature type="chain" id="PRO_5002539711" evidence="1">
    <location>
        <begin position="26"/>
        <end position="396"/>
    </location>
</feature>
<dbReference type="Gene3D" id="1.10.101.10">
    <property type="entry name" value="PGBD-like superfamily/PGBD"/>
    <property type="match status" value="1"/>
</dbReference>
<accession>A0A0G1SYQ8</accession>
<organism evidence="3 4">
    <name type="scientific">Candidatus Nomurabacteria bacterium GW2011_GWB1_47_6</name>
    <dbReference type="NCBI Taxonomy" id="1618749"/>
    <lineage>
        <taxon>Bacteria</taxon>
        <taxon>Candidatus Nomuraibacteriota</taxon>
    </lineage>
</organism>
<evidence type="ECO:0000313" key="3">
    <source>
        <dbReference type="EMBL" id="KKU74592.1"/>
    </source>
</evidence>
<protein>
    <submittedName>
        <fullName evidence="3">NlpC/P60 family protein</fullName>
    </submittedName>
</protein>
<gene>
    <name evidence="3" type="ORF">UY01_C0031G0006</name>
</gene>
<proteinExistence type="predicted"/>
<evidence type="ECO:0000259" key="2">
    <source>
        <dbReference type="Pfam" id="PF01471"/>
    </source>
</evidence>
<comment type="caution">
    <text evidence="3">The sequence shown here is derived from an EMBL/GenBank/DDBJ whole genome shotgun (WGS) entry which is preliminary data.</text>
</comment>
<keyword evidence="1" id="KW-0732">Signal</keyword>
<dbReference type="Gene3D" id="2.60.40.10">
    <property type="entry name" value="Immunoglobulins"/>
    <property type="match status" value="1"/>
</dbReference>
<dbReference type="AlphaFoldDB" id="A0A0G1SYQ8"/>
<sequence length="396" mass="42210">MKLARLLILVALFFPLQATFAVAFAVEPVSASCAINSLLKIGSRGPEVGCLQGKLGIVTDGIFGPLTRASVAAFQSSKGLVADGIVGPLSRQAMLYDTNDSTTKNVSPGIPPPVYVPISEAKPPKVLSVSPEKVRSGDTVKIYGENFSSIGNTVRLRYAQIEARFENLPSSDGKLISFVFQPPEVKTMNKQELLGLPSTILNKILDPVEEVGGSIDDILAPYRSIEDEAELRQFLQNNGHTFDELYDKFYVTVENAHGKGSSRTAILSGLRKLSLGSNSSLSNNDLISSVFLSLSKIFTPPKAYAQRAEGGYNSGVIMYCTCGTGYATVMTDLSSYGGSGLYWWSPGFVPTVGNPLISGPQLGYFIQNSGTCTIYAGTSCVSITANTASLPWGEGL</sequence>
<dbReference type="InterPro" id="IPR013783">
    <property type="entry name" value="Ig-like_fold"/>
</dbReference>
<dbReference type="InterPro" id="IPR036366">
    <property type="entry name" value="PGBDSf"/>
</dbReference>
<evidence type="ECO:0000256" key="1">
    <source>
        <dbReference type="SAM" id="SignalP"/>
    </source>
</evidence>